<protein>
    <submittedName>
        <fullName evidence="1">Uncharacterized protein</fullName>
    </submittedName>
</protein>
<keyword evidence="2" id="KW-1185">Reference proteome</keyword>
<dbReference type="InterPro" id="IPR032675">
    <property type="entry name" value="LRR_dom_sf"/>
</dbReference>
<evidence type="ECO:0000313" key="2">
    <source>
        <dbReference type="Proteomes" id="UP001165122"/>
    </source>
</evidence>
<name>A0A9W7F542_9STRA</name>
<comment type="caution">
    <text evidence="1">The sequence shown here is derived from an EMBL/GenBank/DDBJ whole genome shotgun (WGS) entry which is preliminary data.</text>
</comment>
<accession>A0A9W7F542</accession>
<dbReference type="Proteomes" id="UP001165122">
    <property type="component" value="Unassembled WGS sequence"/>
</dbReference>
<gene>
    <name evidence="1" type="ORF">TrLO_g5552</name>
</gene>
<evidence type="ECO:0000313" key="1">
    <source>
        <dbReference type="EMBL" id="GMI03579.1"/>
    </source>
</evidence>
<sequence length="100" mass="11694">MFKVEYRKGDWQKYKGRGDITKVVIHRDVDEIEHSAFRECKNLTELDWGATLLTFPSPPLPPLTLSLNTLIYSFKTLQTSSTPHRAYIYFLNKKKLSVFL</sequence>
<reference evidence="2" key="1">
    <citation type="journal article" date="2023" name="Commun. Biol.">
        <title>Genome analysis of Parmales, the sister group of diatoms, reveals the evolutionary specialization of diatoms from phago-mixotrophs to photoautotrophs.</title>
        <authorList>
            <person name="Ban H."/>
            <person name="Sato S."/>
            <person name="Yoshikawa S."/>
            <person name="Yamada K."/>
            <person name="Nakamura Y."/>
            <person name="Ichinomiya M."/>
            <person name="Sato N."/>
            <person name="Blanc-Mathieu R."/>
            <person name="Endo H."/>
            <person name="Kuwata A."/>
            <person name="Ogata H."/>
        </authorList>
    </citation>
    <scope>NUCLEOTIDE SEQUENCE [LARGE SCALE GENOMIC DNA]</scope>
    <source>
        <strain evidence="2">NIES 3700</strain>
    </source>
</reference>
<proteinExistence type="predicted"/>
<organism evidence="1 2">
    <name type="scientific">Triparma laevis f. longispina</name>
    <dbReference type="NCBI Taxonomy" id="1714387"/>
    <lineage>
        <taxon>Eukaryota</taxon>
        <taxon>Sar</taxon>
        <taxon>Stramenopiles</taxon>
        <taxon>Ochrophyta</taxon>
        <taxon>Bolidophyceae</taxon>
        <taxon>Parmales</taxon>
        <taxon>Triparmaceae</taxon>
        <taxon>Triparma</taxon>
    </lineage>
</organism>
<dbReference type="AlphaFoldDB" id="A0A9W7F542"/>
<dbReference type="Gene3D" id="3.80.10.10">
    <property type="entry name" value="Ribonuclease Inhibitor"/>
    <property type="match status" value="1"/>
</dbReference>
<dbReference type="EMBL" id="BRXW01000059">
    <property type="protein sequence ID" value="GMI03579.1"/>
    <property type="molecule type" value="Genomic_DNA"/>
</dbReference>